<dbReference type="GO" id="GO:0000981">
    <property type="term" value="F:DNA-binding transcription factor activity, RNA polymerase II-specific"/>
    <property type="evidence" value="ECO:0007669"/>
    <property type="project" value="TreeGrafter"/>
</dbReference>
<name>A0A7J0ESN2_9ERIC</name>
<dbReference type="PRINTS" id="PR00404">
    <property type="entry name" value="MADSDOMAIN"/>
</dbReference>
<dbReference type="FunFam" id="3.40.1810.10:FF:000006">
    <property type="entry name" value="Agamous-like MADS-box protein AGL62"/>
    <property type="match status" value="1"/>
</dbReference>
<protein>
    <submittedName>
        <fullName evidence="9">AGAMOUS-like 61</fullName>
    </submittedName>
</protein>
<evidence type="ECO:0000256" key="1">
    <source>
        <dbReference type="ARBA" id="ARBA00004123"/>
    </source>
</evidence>
<organism evidence="9 10">
    <name type="scientific">Actinidia rufa</name>
    <dbReference type="NCBI Taxonomy" id="165716"/>
    <lineage>
        <taxon>Eukaryota</taxon>
        <taxon>Viridiplantae</taxon>
        <taxon>Streptophyta</taxon>
        <taxon>Embryophyta</taxon>
        <taxon>Tracheophyta</taxon>
        <taxon>Spermatophyta</taxon>
        <taxon>Magnoliopsida</taxon>
        <taxon>eudicotyledons</taxon>
        <taxon>Gunneridae</taxon>
        <taxon>Pentapetalae</taxon>
        <taxon>asterids</taxon>
        <taxon>Ericales</taxon>
        <taxon>Actinidiaceae</taxon>
        <taxon>Actinidia</taxon>
    </lineage>
</organism>
<feature type="domain" description="MADS-box" evidence="8">
    <location>
        <begin position="7"/>
        <end position="67"/>
    </location>
</feature>
<evidence type="ECO:0000256" key="4">
    <source>
        <dbReference type="ARBA" id="ARBA00023163"/>
    </source>
</evidence>
<dbReference type="GO" id="GO:0005634">
    <property type="term" value="C:nucleus"/>
    <property type="evidence" value="ECO:0007669"/>
    <property type="project" value="UniProtKB-SubCell"/>
</dbReference>
<dbReference type="PROSITE" id="PS50066">
    <property type="entry name" value="MADS_BOX_2"/>
    <property type="match status" value="1"/>
</dbReference>
<keyword evidence="6" id="KW-0175">Coiled coil</keyword>
<dbReference type="Gene3D" id="6.10.140.920">
    <property type="match status" value="1"/>
</dbReference>
<keyword evidence="4" id="KW-0804">Transcription</keyword>
<dbReference type="Pfam" id="PF00319">
    <property type="entry name" value="SRF-TF"/>
    <property type="match status" value="1"/>
</dbReference>
<dbReference type="EMBL" id="BJWL01000006">
    <property type="protein sequence ID" value="GFY89494.1"/>
    <property type="molecule type" value="Genomic_DNA"/>
</dbReference>
<dbReference type="OrthoDB" id="1898716at2759"/>
<evidence type="ECO:0000256" key="7">
    <source>
        <dbReference type="SAM" id="MobiDB-lite"/>
    </source>
</evidence>
<dbReference type="PANTHER" id="PTHR11945:SF776">
    <property type="entry name" value="AGAMOUS-LIKE 50-RELATED"/>
    <property type="match status" value="1"/>
</dbReference>
<evidence type="ECO:0000256" key="2">
    <source>
        <dbReference type="ARBA" id="ARBA00023015"/>
    </source>
</evidence>
<feature type="compositionally biased region" description="Gly residues" evidence="7">
    <location>
        <begin position="259"/>
        <end position="274"/>
    </location>
</feature>
<keyword evidence="10" id="KW-1185">Reference proteome</keyword>
<gene>
    <name evidence="9" type="ORF">Acr_06g0014340</name>
</gene>
<dbReference type="Proteomes" id="UP000585474">
    <property type="component" value="Unassembled WGS sequence"/>
</dbReference>
<evidence type="ECO:0000259" key="8">
    <source>
        <dbReference type="PROSITE" id="PS50066"/>
    </source>
</evidence>
<reference evidence="9 10" key="1">
    <citation type="submission" date="2019-07" db="EMBL/GenBank/DDBJ databases">
        <title>De Novo Assembly of kiwifruit Actinidia rufa.</title>
        <authorList>
            <person name="Sugita-Konishi S."/>
            <person name="Sato K."/>
            <person name="Mori E."/>
            <person name="Abe Y."/>
            <person name="Kisaki G."/>
            <person name="Hamano K."/>
            <person name="Suezawa K."/>
            <person name="Otani M."/>
            <person name="Fukuda T."/>
            <person name="Manabe T."/>
            <person name="Gomi K."/>
            <person name="Tabuchi M."/>
            <person name="Akimitsu K."/>
            <person name="Kataoka I."/>
        </authorList>
    </citation>
    <scope>NUCLEOTIDE SEQUENCE [LARGE SCALE GENOMIC DNA]</scope>
    <source>
        <strain evidence="10">cv. Fuchu</strain>
    </source>
</reference>
<dbReference type="CDD" id="cd00265">
    <property type="entry name" value="MADS_MEF2_like"/>
    <property type="match status" value="1"/>
</dbReference>
<dbReference type="GO" id="GO:0045944">
    <property type="term" value="P:positive regulation of transcription by RNA polymerase II"/>
    <property type="evidence" value="ECO:0007669"/>
    <property type="project" value="InterPro"/>
</dbReference>
<dbReference type="PANTHER" id="PTHR11945">
    <property type="entry name" value="MADS BOX PROTEIN"/>
    <property type="match status" value="1"/>
</dbReference>
<dbReference type="InterPro" id="IPR036879">
    <property type="entry name" value="TF_MADSbox_sf"/>
</dbReference>
<feature type="compositionally biased region" description="Low complexity" evidence="7">
    <location>
        <begin position="485"/>
        <end position="495"/>
    </location>
</feature>
<accession>A0A7J0ESN2</accession>
<evidence type="ECO:0000313" key="10">
    <source>
        <dbReference type="Proteomes" id="UP000585474"/>
    </source>
</evidence>
<keyword evidence="2" id="KW-0805">Transcription regulation</keyword>
<dbReference type="InterPro" id="IPR002100">
    <property type="entry name" value="TF_MADSbox"/>
</dbReference>
<evidence type="ECO:0000256" key="6">
    <source>
        <dbReference type="SAM" id="Coils"/>
    </source>
</evidence>
<evidence type="ECO:0000256" key="3">
    <source>
        <dbReference type="ARBA" id="ARBA00023125"/>
    </source>
</evidence>
<comment type="caution">
    <text evidence="9">The sequence shown here is derived from an EMBL/GenBank/DDBJ whole genome shotgun (WGS) entry which is preliminary data.</text>
</comment>
<dbReference type="GO" id="GO:0046983">
    <property type="term" value="F:protein dimerization activity"/>
    <property type="evidence" value="ECO:0007669"/>
    <property type="project" value="InterPro"/>
</dbReference>
<proteinExistence type="predicted"/>
<dbReference type="SMART" id="SM00432">
    <property type="entry name" value="MADS"/>
    <property type="match status" value="1"/>
</dbReference>
<feature type="region of interest" description="Disordered" evidence="7">
    <location>
        <begin position="243"/>
        <end position="285"/>
    </location>
</feature>
<evidence type="ECO:0000256" key="5">
    <source>
        <dbReference type="ARBA" id="ARBA00023242"/>
    </source>
</evidence>
<keyword evidence="3" id="KW-0238">DNA-binding</keyword>
<dbReference type="AlphaFoldDB" id="A0A7J0ESN2"/>
<evidence type="ECO:0000313" key="9">
    <source>
        <dbReference type="EMBL" id="GFY89494.1"/>
    </source>
</evidence>
<sequence length="504" mass="51736">MAEKKTRGRQRVAMEKMENESNLQVTFSKRRSGLFKKASELSILCGAEVCIIVFSPGNKAFSFGHPSVDAVIDRFLTGNQAPPNATNQLVEAHRNVAVQDLNARLMQVQETLEAERKRGAELDQERAESRSQRPWEAPIDELGLEQLEQLKAAMENLRDNVALHVEKLIQEEQQAAEVAENPSAGGDSGLPLMAGFSSASGAPSQFQAGPSSAGGFGSSSAFTFQAWPSSFAGVGSPGVGSFAHLPGPSSLRATTGSSEGTGRGEGSRSGGTGGDSPFYGGPSSFVAGTSSGTSGPLLYQSRPSFYVGTSSSGPSAYQPGPSTFVVGSSSDTATFPYHGGPSSLVFGTINTAALGYPTVQSSFVGSSGSGPSSFVAGGTHSTAALPYPARPSFFVGGTGTGTGTDTSATVLRPGSFSGNWVSPYQAGPSSNIVGPRTYANVVAFPPFPAGPSSFRGRASFPPPTVPRGAGPSGGPGGPPDPRAPWPHGSSAPRGPSRGRGRGYF</sequence>
<dbReference type="SUPFAM" id="SSF55455">
    <property type="entry name" value="SRF-like"/>
    <property type="match status" value="1"/>
</dbReference>
<dbReference type="Gene3D" id="3.40.1810.10">
    <property type="entry name" value="Transcription factor, MADS-box"/>
    <property type="match status" value="1"/>
</dbReference>
<feature type="coiled-coil region" evidence="6">
    <location>
        <begin position="98"/>
        <end position="174"/>
    </location>
</feature>
<comment type="subcellular location">
    <subcellularLocation>
        <location evidence="1">Nucleus</location>
    </subcellularLocation>
</comment>
<feature type="region of interest" description="Disordered" evidence="7">
    <location>
        <begin position="174"/>
        <end position="214"/>
    </location>
</feature>
<feature type="region of interest" description="Disordered" evidence="7">
    <location>
        <begin position="452"/>
        <end position="504"/>
    </location>
</feature>
<dbReference type="GO" id="GO:0000978">
    <property type="term" value="F:RNA polymerase II cis-regulatory region sequence-specific DNA binding"/>
    <property type="evidence" value="ECO:0007669"/>
    <property type="project" value="TreeGrafter"/>
</dbReference>
<dbReference type="InterPro" id="IPR033896">
    <property type="entry name" value="MEF2-like_N"/>
</dbReference>
<keyword evidence="5" id="KW-0539">Nucleus</keyword>